<keyword evidence="4" id="KW-1185">Reference proteome</keyword>
<accession>A0AAX3YPG5</accession>
<dbReference type="Gene3D" id="3.30.450.40">
    <property type="match status" value="1"/>
</dbReference>
<evidence type="ECO:0000313" key="5">
    <source>
        <dbReference type="Proteomes" id="UP001231166"/>
    </source>
</evidence>
<dbReference type="InterPro" id="IPR009057">
    <property type="entry name" value="Homeodomain-like_sf"/>
</dbReference>
<dbReference type="SUPFAM" id="SSF46689">
    <property type="entry name" value="Homeodomain-like"/>
    <property type="match status" value="1"/>
</dbReference>
<dbReference type="EMBL" id="JAPWIS010000017">
    <property type="protein sequence ID" value="MCZ4587581.1"/>
    <property type="molecule type" value="Genomic_DNA"/>
</dbReference>
<keyword evidence="3" id="KW-0614">Plasmid</keyword>
<dbReference type="GO" id="GO:0043565">
    <property type="term" value="F:sequence-specific DNA binding"/>
    <property type="evidence" value="ECO:0007669"/>
    <property type="project" value="InterPro"/>
</dbReference>
<evidence type="ECO:0000313" key="4">
    <source>
        <dbReference type="Proteomes" id="UP001066327"/>
    </source>
</evidence>
<evidence type="ECO:0000259" key="1">
    <source>
        <dbReference type="Pfam" id="PF02954"/>
    </source>
</evidence>
<dbReference type="EMBL" id="CP130954">
    <property type="protein sequence ID" value="WLF51417.1"/>
    <property type="molecule type" value="Genomic_DNA"/>
</dbReference>
<dbReference type="Gene3D" id="1.10.10.60">
    <property type="entry name" value="Homeodomain-like"/>
    <property type="match status" value="1"/>
</dbReference>
<reference evidence="3" key="2">
    <citation type="submission" date="2023-07" db="EMBL/GenBank/DDBJ databases">
        <title>Genomic analysis of Rhodococcus opacus VOC-14 with glycol ethers degradation activity.</title>
        <authorList>
            <person name="Narkevich D.A."/>
            <person name="Hlushen A.M."/>
            <person name="Akhremchuk A.E."/>
            <person name="Sikolenko M.A."/>
            <person name="Valentovich L.N."/>
        </authorList>
    </citation>
    <scope>NUCLEOTIDE SEQUENCE</scope>
    <source>
        <strain evidence="3">VOC-14</strain>
        <plasmid evidence="3">pRho-VOC14-C342</plasmid>
    </source>
</reference>
<dbReference type="InterPro" id="IPR002197">
    <property type="entry name" value="HTH_Fis"/>
</dbReference>
<geneLocation type="plasmid" evidence="3 5">
    <name>pRho-VOC14-C342</name>
</geneLocation>
<name>A0AAX3YPG5_RHOOP</name>
<dbReference type="AlphaFoldDB" id="A0AAX3YPG5"/>
<dbReference type="RefSeq" id="WP_269591934.1">
    <property type="nucleotide sequence ID" value="NZ_CP130954.1"/>
</dbReference>
<reference evidence="2" key="1">
    <citation type="submission" date="2022-12" db="EMBL/GenBank/DDBJ databases">
        <authorList>
            <person name="Krivoruchko A.V."/>
            <person name="Elkin A."/>
        </authorList>
    </citation>
    <scope>NUCLEOTIDE SEQUENCE</scope>
    <source>
        <strain evidence="2">IEGM 249</strain>
    </source>
</reference>
<protein>
    <submittedName>
        <fullName evidence="3">Helix-turn-helix domain-containing protein</fullName>
    </submittedName>
</protein>
<dbReference type="Pfam" id="PF02954">
    <property type="entry name" value="HTH_8"/>
    <property type="match status" value="1"/>
</dbReference>
<evidence type="ECO:0000313" key="3">
    <source>
        <dbReference type="EMBL" id="WLF51417.1"/>
    </source>
</evidence>
<gene>
    <name evidence="2" type="ORF">O4328_28500</name>
    <name evidence="3" type="ORF">Q5707_37755</name>
</gene>
<organism evidence="3 5">
    <name type="scientific">Rhodococcus opacus</name>
    <name type="common">Nocardia opaca</name>
    <dbReference type="NCBI Taxonomy" id="37919"/>
    <lineage>
        <taxon>Bacteria</taxon>
        <taxon>Bacillati</taxon>
        <taxon>Actinomycetota</taxon>
        <taxon>Actinomycetes</taxon>
        <taxon>Mycobacteriales</taxon>
        <taxon>Nocardiaceae</taxon>
        <taxon>Rhodococcus</taxon>
    </lineage>
</organism>
<proteinExistence type="predicted"/>
<feature type="domain" description="DNA binding HTH" evidence="1">
    <location>
        <begin position="309"/>
        <end position="349"/>
    </location>
</feature>
<evidence type="ECO:0000313" key="2">
    <source>
        <dbReference type="EMBL" id="MCZ4587581.1"/>
    </source>
</evidence>
<dbReference type="Proteomes" id="UP001066327">
    <property type="component" value="Unassembled WGS sequence"/>
</dbReference>
<dbReference type="Proteomes" id="UP001231166">
    <property type="component" value="Plasmid pRho-VOC14-C342"/>
</dbReference>
<sequence>MSTLTQWEAFHSGSDTVDVGQDVLTSWRRSKWSGIDPHDVPIPRVAIPADSPFHRAATPVLLRMAESLADSNTSLALADRRGNVLWRWTSDRQLGRDLDDVDMVPGATFDEALVGTNGIGTALESGKLAVVIGSDHYVGSFHRWACAAAPVRHPLTGKVVGAVNVTCRASEANQFFRWAAQSMADDVSGALRTDAATRERRLYDAYLAARRHSSAPLLALDERTFIADEIASNLGLEHKTVWRTVRTLPSGYRIDLAPTLSANVIRVDAHDLSAGAVLAVVVESTPAPVPSPSPAPTAEHLMHRHLSPLEVAEYAVIKAAMTTADGNKTAAAAQLEISRGTLYQKLDKYRLLDH</sequence>
<dbReference type="PRINTS" id="PR01590">
    <property type="entry name" value="HTHFIS"/>
</dbReference>
<dbReference type="InterPro" id="IPR029016">
    <property type="entry name" value="GAF-like_dom_sf"/>
</dbReference>